<dbReference type="InterPro" id="IPR036102">
    <property type="entry name" value="OsmC/Ohrsf"/>
</dbReference>
<gene>
    <name evidence="1" type="ORF">GCM10009114_03350</name>
</gene>
<dbReference type="PANTHER" id="PTHR34352:SF1">
    <property type="entry name" value="PROTEIN YHFA"/>
    <property type="match status" value="1"/>
</dbReference>
<dbReference type="InterPro" id="IPR015946">
    <property type="entry name" value="KH_dom-like_a/b"/>
</dbReference>
<dbReference type="Gene3D" id="2.20.25.10">
    <property type="match status" value="1"/>
</dbReference>
<dbReference type="PANTHER" id="PTHR34352">
    <property type="entry name" value="PROTEIN YHFA"/>
    <property type="match status" value="1"/>
</dbReference>
<accession>A0ABN1LCN4</accession>
<organism evidence="1 2">
    <name type="scientific">Aliiglaciecola litoralis</name>
    <dbReference type="NCBI Taxonomy" id="582857"/>
    <lineage>
        <taxon>Bacteria</taxon>
        <taxon>Pseudomonadati</taxon>
        <taxon>Pseudomonadota</taxon>
        <taxon>Gammaproteobacteria</taxon>
        <taxon>Alteromonadales</taxon>
        <taxon>Alteromonadaceae</taxon>
        <taxon>Aliiglaciecola</taxon>
    </lineage>
</organism>
<reference evidence="1 2" key="1">
    <citation type="journal article" date="2019" name="Int. J. Syst. Evol. Microbiol.">
        <title>The Global Catalogue of Microorganisms (GCM) 10K type strain sequencing project: providing services to taxonomists for standard genome sequencing and annotation.</title>
        <authorList>
            <consortium name="The Broad Institute Genomics Platform"/>
            <consortium name="The Broad Institute Genome Sequencing Center for Infectious Disease"/>
            <person name="Wu L."/>
            <person name="Ma J."/>
        </authorList>
    </citation>
    <scope>NUCLEOTIDE SEQUENCE [LARGE SCALE GENOMIC DNA]</scope>
    <source>
        <strain evidence="1 2">JCM 15896</strain>
    </source>
</reference>
<dbReference type="Gene3D" id="3.30.300.20">
    <property type="match status" value="1"/>
</dbReference>
<keyword evidence="2" id="KW-1185">Reference proteome</keyword>
<dbReference type="SUPFAM" id="SSF82784">
    <property type="entry name" value="OsmC-like"/>
    <property type="match status" value="1"/>
</dbReference>
<dbReference type="EMBL" id="BAAAFD010000001">
    <property type="protein sequence ID" value="GAA0852682.1"/>
    <property type="molecule type" value="Genomic_DNA"/>
</dbReference>
<name>A0ABN1LCN4_9ALTE</name>
<comment type="caution">
    <text evidence="1">The sequence shown here is derived from an EMBL/GenBank/DDBJ whole genome shotgun (WGS) entry which is preliminary data.</text>
</comment>
<dbReference type="RefSeq" id="WP_343855939.1">
    <property type="nucleotide sequence ID" value="NZ_BAAAFD010000001.1"/>
</dbReference>
<sequence length="130" mass="14423">MKATVTWQQDLKFECTTESGKSLVLDGNGEGMSPMESVLLSVGACSSVDVVEIMKKARQPLEHCHCELTAKRAEDAPRVFTDIHAVYVVKGDNISEKHLARAVQLSCEKYCSVMLMLNAKVNITTDYRIE</sequence>
<dbReference type="Pfam" id="PF02566">
    <property type="entry name" value="OsmC"/>
    <property type="match status" value="1"/>
</dbReference>
<evidence type="ECO:0000313" key="1">
    <source>
        <dbReference type="EMBL" id="GAA0852682.1"/>
    </source>
</evidence>
<dbReference type="InterPro" id="IPR003718">
    <property type="entry name" value="OsmC/Ohr_fam"/>
</dbReference>
<evidence type="ECO:0000313" key="2">
    <source>
        <dbReference type="Proteomes" id="UP001500359"/>
    </source>
</evidence>
<protein>
    <submittedName>
        <fullName evidence="1">OsmC family protein</fullName>
    </submittedName>
</protein>
<proteinExistence type="predicted"/>
<dbReference type="Proteomes" id="UP001500359">
    <property type="component" value="Unassembled WGS sequence"/>
</dbReference>